<evidence type="ECO:0000256" key="1">
    <source>
        <dbReference type="SAM" id="Phobius"/>
    </source>
</evidence>
<name>A0A0P0YXQ2_9HYPH</name>
<sequence>MNGLAFIATVLSSGVVAALTSFLMAARRDLHLSRQQKAEQLYIAADTFYRDLGGHLIGLLPIIKDRGSIYSGSDIAPDPAKSRANVEMLISFYFPNIRPAWDQLDRARAAAVHAMIEYDKGRAGVREYDAALSLWEPAGKGLLEAIAQEGRRYSTFDPLTDLKTWMVRIVRRH</sequence>
<evidence type="ECO:0000313" key="2">
    <source>
        <dbReference type="EMBL" id="BAT26056.1"/>
    </source>
</evidence>
<dbReference type="AlphaFoldDB" id="A0A0P0YXQ2"/>
<accession>A0A0P0YXQ2</accession>
<organism evidence="2">
    <name type="scientific">Aureimonas altamirensis</name>
    <dbReference type="NCBI Taxonomy" id="370622"/>
    <lineage>
        <taxon>Bacteria</taxon>
        <taxon>Pseudomonadati</taxon>
        <taxon>Pseudomonadota</taxon>
        <taxon>Alphaproteobacteria</taxon>
        <taxon>Hyphomicrobiales</taxon>
        <taxon>Aurantimonadaceae</taxon>
        <taxon>Aureimonas</taxon>
    </lineage>
</organism>
<dbReference type="EMBL" id="LC066371">
    <property type="protein sequence ID" value="BAT26056.1"/>
    <property type="molecule type" value="Genomic_DNA"/>
</dbReference>
<keyword evidence="1" id="KW-1133">Transmembrane helix</keyword>
<proteinExistence type="predicted"/>
<reference evidence="2" key="1">
    <citation type="journal article" date="2015" name="Proc. Natl. Acad. Sci. U.S.A.">
        <title>Bacterial clade with the ribosomal RNA operon on a small plasmid rather than the chromosome.</title>
        <authorList>
            <person name="Anda M."/>
            <person name="Ohtsubo Y."/>
            <person name="Okubo T."/>
            <person name="Sugawara M."/>
            <person name="Nagata Y."/>
            <person name="Tsuda M."/>
            <person name="Minamisawa K."/>
            <person name="Mitsui H."/>
        </authorList>
    </citation>
    <scope>NUCLEOTIDE SEQUENCE</scope>
    <source>
        <strain evidence="2">DSM 21988</strain>
    </source>
</reference>
<dbReference type="RefSeq" id="WP_060602788.1">
    <property type="nucleotide sequence ID" value="NZ_BBWQ01000009.1"/>
</dbReference>
<keyword evidence="1" id="KW-0812">Transmembrane</keyword>
<keyword evidence="1" id="KW-0472">Membrane</keyword>
<protein>
    <submittedName>
        <fullName evidence="2">Uncharacterized protein</fullName>
    </submittedName>
</protein>
<feature type="transmembrane region" description="Helical" evidence="1">
    <location>
        <begin position="6"/>
        <end position="26"/>
    </location>
</feature>